<keyword evidence="1" id="KW-1133">Transmembrane helix</keyword>
<dbReference type="PATRIC" id="fig|1347342.6.peg.669"/>
<dbReference type="HOGENOM" id="CLU_2693549_0_0_10"/>
<dbReference type="AlphaFoldDB" id="T2KHQ0"/>
<feature type="transmembrane region" description="Helical" evidence="1">
    <location>
        <begin position="48"/>
        <end position="66"/>
    </location>
</feature>
<dbReference type="EMBL" id="HG315671">
    <property type="protein sequence ID" value="CDF78377.1"/>
    <property type="molecule type" value="Genomic_DNA"/>
</dbReference>
<gene>
    <name evidence="2" type="ORF">BN863_6650</name>
</gene>
<keyword evidence="1" id="KW-0812">Transmembrane</keyword>
<sequence length="81" mass="9585">MFSKLYTWVKYPTQKQVILLTAVWLVGSLLLIISLTDVFKVSLFQKSNAVITFLNLYLFLNLCRVYRNYYIINKQSKLKKS</sequence>
<keyword evidence="1" id="KW-0472">Membrane</keyword>
<proteinExistence type="predicted"/>
<evidence type="ECO:0000256" key="1">
    <source>
        <dbReference type="SAM" id="Phobius"/>
    </source>
</evidence>
<keyword evidence="3" id="KW-1185">Reference proteome</keyword>
<feature type="transmembrane region" description="Helical" evidence="1">
    <location>
        <begin position="17"/>
        <end position="36"/>
    </location>
</feature>
<protein>
    <submittedName>
        <fullName evidence="2">Uncharacterized protein</fullName>
    </submittedName>
</protein>
<evidence type="ECO:0000313" key="2">
    <source>
        <dbReference type="EMBL" id="CDF78377.1"/>
    </source>
</evidence>
<evidence type="ECO:0000313" key="3">
    <source>
        <dbReference type="Proteomes" id="UP000016160"/>
    </source>
</evidence>
<accession>T2KHQ0</accession>
<reference evidence="2 3" key="1">
    <citation type="journal article" date="2013" name="Appl. Environ. Microbiol.">
        <title>The genome of the alga-associated marine flavobacterium Formosa agariphila KMM 3901T reveals a broad potential for degradation of algal polysaccharides.</title>
        <authorList>
            <person name="Mann A.J."/>
            <person name="Hahnke R.L."/>
            <person name="Huang S."/>
            <person name="Werner J."/>
            <person name="Xing P."/>
            <person name="Barbeyron T."/>
            <person name="Huettel B."/>
            <person name="Stueber K."/>
            <person name="Reinhardt R."/>
            <person name="Harder J."/>
            <person name="Gloeckner F.O."/>
            <person name="Amann R.I."/>
            <person name="Teeling H."/>
        </authorList>
    </citation>
    <scope>NUCLEOTIDE SEQUENCE [LARGE SCALE GENOMIC DNA]</scope>
    <source>
        <strain evidence="3">DSM 15362 / KCTC 12365 / LMG 23005 / KMM 3901</strain>
    </source>
</reference>
<dbReference type="Proteomes" id="UP000016160">
    <property type="component" value="Chromosome"/>
</dbReference>
<organism evidence="2 3">
    <name type="scientific">Formosa agariphila (strain DSM 15362 / KCTC 12365 / LMG 23005 / KMM 3901 / M-2Alg 35-1)</name>
    <dbReference type="NCBI Taxonomy" id="1347342"/>
    <lineage>
        <taxon>Bacteria</taxon>
        <taxon>Pseudomonadati</taxon>
        <taxon>Bacteroidota</taxon>
        <taxon>Flavobacteriia</taxon>
        <taxon>Flavobacteriales</taxon>
        <taxon>Flavobacteriaceae</taxon>
        <taxon>Formosa</taxon>
    </lineage>
</organism>
<name>T2KHQ0_FORAG</name>